<sequence>MYEILAAIDEDADGVGAQIDAIGEIADASDEVVVHLLHVFTDNPTGASVTQVESAREAIKRLEERGITVHAEETSGDPATQIFEHAEREDVDQICVGGRKRSPTGKALFGSVTQDVILGTERPVLVCGRGSGS</sequence>
<dbReference type="InterPro" id="IPR006015">
    <property type="entry name" value="Universal_stress_UspA"/>
</dbReference>
<dbReference type="EMBL" id="FXTD01000007">
    <property type="protein sequence ID" value="SMO71358.1"/>
    <property type="molecule type" value="Genomic_DNA"/>
</dbReference>
<organism evidence="3 4">
    <name type="scientific">Halorubrum cibi</name>
    <dbReference type="NCBI Taxonomy" id="413815"/>
    <lineage>
        <taxon>Archaea</taxon>
        <taxon>Methanobacteriati</taxon>
        <taxon>Methanobacteriota</taxon>
        <taxon>Stenosarchaea group</taxon>
        <taxon>Halobacteria</taxon>
        <taxon>Halobacteriales</taxon>
        <taxon>Haloferacaceae</taxon>
        <taxon>Halorubrum</taxon>
    </lineage>
</organism>
<evidence type="ECO:0000313" key="4">
    <source>
        <dbReference type="Proteomes" id="UP000319712"/>
    </source>
</evidence>
<evidence type="ECO:0000256" key="1">
    <source>
        <dbReference type="ARBA" id="ARBA00008791"/>
    </source>
</evidence>
<name>A0A521DIB9_9EURY</name>
<feature type="domain" description="UspA" evidence="2">
    <location>
        <begin position="4"/>
        <end position="127"/>
    </location>
</feature>
<proteinExistence type="inferred from homology"/>
<dbReference type="InterPro" id="IPR014729">
    <property type="entry name" value="Rossmann-like_a/b/a_fold"/>
</dbReference>
<dbReference type="Pfam" id="PF00582">
    <property type="entry name" value="Usp"/>
    <property type="match status" value="1"/>
</dbReference>
<protein>
    <submittedName>
        <fullName evidence="3">Nucleotide-binding universal stress protein, UspA family</fullName>
    </submittedName>
</protein>
<reference evidence="3 4" key="1">
    <citation type="submission" date="2017-05" db="EMBL/GenBank/DDBJ databases">
        <authorList>
            <person name="Varghese N."/>
            <person name="Submissions S."/>
        </authorList>
    </citation>
    <scope>NUCLEOTIDE SEQUENCE [LARGE SCALE GENOMIC DNA]</scope>
    <source>
        <strain evidence="3 4">DSM 19504</strain>
    </source>
</reference>
<dbReference type="PANTHER" id="PTHR46268">
    <property type="entry name" value="STRESS RESPONSE PROTEIN NHAX"/>
    <property type="match status" value="1"/>
</dbReference>
<dbReference type="PRINTS" id="PR01438">
    <property type="entry name" value="UNVRSLSTRESS"/>
</dbReference>
<accession>A0A521DIB9</accession>
<dbReference type="OrthoDB" id="281037at2157"/>
<evidence type="ECO:0000313" key="3">
    <source>
        <dbReference type="EMBL" id="SMO71358.1"/>
    </source>
</evidence>
<dbReference type="InterPro" id="IPR006016">
    <property type="entry name" value="UspA"/>
</dbReference>
<keyword evidence="4" id="KW-1185">Reference proteome</keyword>
<dbReference type="CDD" id="cd00293">
    <property type="entry name" value="USP-like"/>
    <property type="match status" value="1"/>
</dbReference>
<evidence type="ECO:0000259" key="2">
    <source>
        <dbReference type="Pfam" id="PF00582"/>
    </source>
</evidence>
<dbReference type="RefSeq" id="WP_142986847.1">
    <property type="nucleotide sequence ID" value="NZ_FXTD01000007.1"/>
</dbReference>
<gene>
    <name evidence="3" type="ORF">SAMN06264867_10731</name>
</gene>
<dbReference type="SUPFAM" id="SSF52402">
    <property type="entry name" value="Adenine nucleotide alpha hydrolases-like"/>
    <property type="match status" value="1"/>
</dbReference>
<dbReference type="Proteomes" id="UP000319712">
    <property type="component" value="Unassembled WGS sequence"/>
</dbReference>
<dbReference type="PANTHER" id="PTHR46268:SF6">
    <property type="entry name" value="UNIVERSAL STRESS PROTEIN UP12"/>
    <property type="match status" value="1"/>
</dbReference>
<dbReference type="AlphaFoldDB" id="A0A521DIB9"/>
<dbReference type="Gene3D" id="3.40.50.620">
    <property type="entry name" value="HUPs"/>
    <property type="match status" value="1"/>
</dbReference>
<comment type="similarity">
    <text evidence="1">Belongs to the universal stress protein A family.</text>
</comment>